<dbReference type="InterPro" id="IPR035897">
    <property type="entry name" value="Toll_tir_struct_dom_sf"/>
</dbReference>
<dbReference type="GeneID" id="17255064"/>
<evidence type="ECO:0000259" key="9">
    <source>
        <dbReference type="Pfam" id="PF01094"/>
    </source>
</evidence>
<dbReference type="EnsemblProtists" id="EOD08913">
    <property type="protein sequence ID" value="EOD08913"/>
    <property type="gene ID" value="EMIHUDRAFT_120809"/>
</dbReference>
<dbReference type="PaxDb" id="2903-EOD08913"/>
<protein>
    <recommendedName>
        <fullName evidence="9">Receptor ligand binding region domain-containing protein</fullName>
    </recommendedName>
</protein>
<keyword evidence="11" id="KW-1185">Reference proteome</keyword>
<accession>A0A0D3ICC8</accession>
<organism evidence="10 11">
    <name type="scientific">Emiliania huxleyi (strain CCMP1516)</name>
    <dbReference type="NCBI Taxonomy" id="280463"/>
    <lineage>
        <taxon>Eukaryota</taxon>
        <taxon>Haptista</taxon>
        <taxon>Haptophyta</taxon>
        <taxon>Prymnesiophyceae</taxon>
        <taxon>Isochrysidales</taxon>
        <taxon>Noelaerhabdaceae</taxon>
        <taxon>Emiliania</taxon>
    </lineage>
</organism>
<reference evidence="11" key="1">
    <citation type="journal article" date="2013" name="Nature">
        <title>Pan genome of the phytoplankton Emiliania underpins its global distribution.</title>
        <authorList>
            <person name="Read B.A."/>
            <person name="Kegel J."/>
            <person name="Klute M.J."/>
            <person name="Kuo A."/>
            <person name="Lefebvre S.C."/>
            <person name="Maumus F."/>
            <person name="Mayer C."/>
            <person name="Miller J."/>
            <person name="Monier A."/>
            <person name="Salamov A."/>
            <person name="Young J."/>
            <person name="Aguilar M."/>
            <person name="Claverie J.M."/>
            <person name="Frickenhaus S."/>
            <person name="Gonzalez K."/>
            <person name="Herman E.K."/>
            <person name="Lin Y.C."/>
            <person name="Napier J."/>
            <person name="Ogata H."/>
            <person name="Sarno A.F."/>
            <person name="Shmutz J."/>
            <person name="Schroeder D."/>
            <person name="de Vargas C."/>
            <person name="Verret F."/>
            <person name="von Dassow P."/>
            <person name="Valentin K."/>
            <person name="Van de Peer Y."/>
            <person name="Wheeler G."/>
            <person name="Dacks J.B."/>
            <person name="Delwiche C.F."/>
            <person name="Dyhrman S.T."/>
            <person name="Glockner G."/>
            <person name="John U."/>
            <person name="Richards T."/>
            <person name="Worden A.Z."/>
            <person name="Zhang X."/>
            <person name="Grigoriev I.V."/>
            <person name="Allen A.E."/>
            <person name="Bidle K."/>
            <person name="Borodovsky M."/>
            <person name="Bowler C."/>
            <person name="Brownlee C."/>
            <person name="Cock J.M."/>
            <person name="Elias M."/>
            <person name="Gladyshev V.N."/>
            <person name="Groth M."/>
            <person name="Guda C."/>
            <person name="Hadaegh A."/>
            <person name="Iglesias-Rodriguez M.D."/>
            <person name="Jenkins J."/>
            <person name="Jones B.M."/>
            <person name="Lawson T."/>
            <person name="Leese F."/>
            <person name="Lindquist E."/>
            <person name="Lobanov A."/>
            <person name="Lomsadze A."/>
            <person name="Malik S.B."/>
            <person name="Marsh M.E."/>
            <person name="Mackinder L."/>
            <person name="Mock T."/>
            <person name="Mueller-Roeber B."/>
            <person name="Pagarete A."/>
            <person name="Parker M."/>
            <person name="Probert I."/>
            <person name="Quesneville H."/>
            <person name="Raines C."/>
            <person name="Rensing S.A."/>
            <person name="Riano-Pachon D.M."/>
            <person name="Richier S."/>
            <person name="Rokitta S."/>
            <person name="Shiraiwa Y."/>
            <person name="Soanes D.M."/>
            <person name="van der Giezen M."/>
            <person name="Wahlund T.M."/>
            <person name="Williams B."/>
            <person name="Wilson W."/>
            <person name="Wolfe G."/>
            <person name="Wurch L.L."/>
        </authorList>
    </citation>
    <scope>NUCLEOTIDE SEQUENCE</scope>
</reference>
<dbReference type="SUPFAM" id="SSF101447">
    <property type="entry name" value="Formin homology 2 domain (FH2 domain)"/>
    <property type="match status" value="1"/>
</dbReference>
<keyword evidence="5" id="KW-0675">Receptor</keyword>
<dbReference type="eggNOG" id="KOG1056">
    <property type="taxonomic scope" value="Eukaryota"/>
</dbReference>
<dbReference type="InterPro" id="IPR051010">
    <property type="entry name" value="BCAA_transport"/>
</dbReference>
<sequence>MNPVPSTFGTRLHTLQVHAMKMRSATVEAAREPPHSQGRTLSAAQIKAYLPCYQFLVTGVTDIIMQWNPFAGQYGQYEVQGCEGVSPQLYHPVGFAIEAGGAHAQCPPLSGNECPEVEGREYLQYFVNTAPAWNSADPNDFGLDSYEPLFFNSRDHWSQVNYHAKLLVPANGCFDGACYKKIFYFSQPALTADGYACAGAMGGCTDQLYDVNFEKITLPSSFDLGCGTWDSEPYSNDHGSCTGKKFLCGAGAQTSFSQCLEAADCQMHHEMATQIEANDGPLVSFAKQMIPHHANAVAQAKSLMKYMTNQEVAGLGLDYDEYYALAQEIVRLETQPFAPLRFADCTLLLHGLDPIPQRVVLSGGEILRSMFAVLALVPAAPAAPAVTEPCVCALNWTYPDSGQACSETQFGCPPVACDGPYPPWCVVESLPCTDPDPDSGINTGLYGGDWINCKPEYSPPPPPMPPFSVFRIGALLPRQLPSGELMHLGRAEDLTSVLMAIEEINNKTDGVADDLLPNTKLLLAHRDSRCDAEFSFDAAYELLRRAFGGAGVHALIGAFCSSASISAARLAALADTPQVSHASTSSELSGDDFPFFARVSTSGSLMAMGLAEATRNLLGVKRVATIACTDAYCTASMAAFEAAASAQGVTLIESVSFENGQSNLGEPLAALRASRATVFVTIAQPEDADRLLEQALGARLVGPEFTWVGLIGLFEGLGSLAGRGLPVDDFRGMLAITNSIVPSVAYDGYASRKRARPSTLGDGTNCDPAEDDEGHKLWSVDTDEDTMAPRCFGANNQFPESAYAPRAYDAVYAVAHAVQALVDDPHVQHVDGDALMAALLSVQFEGVTGNISFSSEPATLGDRADGVLYDVMNANASGAWVKLGTWQPADNWEQSFAGNGQALTRPTPDNSKPPQLVGDTLRVGVFCNKSPRFFLYEQCQHVMHIIDRINDKKDGFLDDLLPDHRLFYSMVQIWEGCSETEAIRSQFEQLDSDLNGVVATIGPFCSDNVAAVTATEWRAGPDISTVVLSPSSTAPILANVGAYPNLLRLSSNDKHVTSALAALAERLRWQAICVLHDDSLWGRGVMQSFTSAFESSGGKIVNNGTAEFSKAAFDGGKLTGSDLLDQLEDCSSQIILLVAYPDAQRAVFAAAYDERRLWGLGYGWLNAYPTELALYNEDGSVNSSAVHGSEGVLGVIESSGVSSASDLSLNYQALWGEVSSSRGCTNMSPHSRPFCDHDDDAWTLPDYTALYVDAVLKLAVSADAAIRNGSRPGDADALYATMLAADTVTGLSGPLVFDASGDRLGTLKVLNYRLLTEASQSGRRLSSVLLPSSLLEFSIVGIYSTATSTLQLPDVGALVFSGGSTEVPQHSSPPPPPPPPPPPSPPPELPLSSGVLVVIVLLSALTPVVVVWVAVREWRRRREREHERTRQQWLRYLSTGQPVQLEPLTNGNKYHLFLSHSWLSGQDAVRVMKERLLNLLPDTKIFLDVDDLASGRGAAEVAASEILIVFLSDGYLTRPNTVRELLRAMTLQKIIITVYDERSVYMDKDVLGAAIDAACLNLSRWALDGDLAAWGAEVPTTADIFAALTARPLLWTRVPAFMNVTLQACVTPLVQPKAPILQSVPSWAQKGLGRADGKASLSPEVLERAIEMMQIAAEPGEAASMSLYTRAGIGFTWQRLRAGERFRLYASPHNPGALELTQELSCLLRHLDIELEVTTSVADLTACSHMLLYLDKRTWTENDQRIAALSSDVKAALAKRVHLLLVHESEPFEYMEGSHAGVKFDDLFDCVDGATPIELLQRKVYSEVAVPLKEGIYRPASLLLLARAVGDQTRASALRQLTSSSKELRLPSTTFAEGRASLMSRSKHDRLSL</sequence>
<dbReference type="Proteomes" id="UP000013827">
    <property type="component" value="Unassembled WGS sequence"/>
</dbReference>
<evidence type="ECO:0000256" key="5">
    <source>
        <dbReference type="ARBA" id="ARBA00023170"/>
    </source>
</evidence>
<keyword evidence="2 8" id="KW-0812">Transmembrane</keyword>
<comment type="subcellular location">
    <subcellularLocation>
        <location evidence="1">Membrane</location>
        <topology evidence="1">Multi-pass membrane protein</topology>
    </subcellularLocation>
</comment>
<evidence type="ECO:0000256" key="4">
    <source>
        <dbReference type="ARBA" id="ARBA00023136"/>
    </source>
</evidence>
<feature type="domain" description="Receptor ligand binding region" evidence="9">
    <location>
        <begin position="495"/>
        <end position="855"/>
    </location>
</feature>
<dbReference type="PANTHER" id="PTHR30483:SF6">
    <property type="entry name" value="PERIPLASMIC BINDING PROTEIN OF ABC TRANSPORTER FOR NATURAL AMINO ACIDS"/>
    <property type="match status" value="1"/>
</dbReference>
<dbReference type="GO" id="GO:0004930">
    <property type="term" value="F:G protein-coupled receptor activity"/>
    <property type="evidence" value="ECO:0007669"/>
    <property type="project" value="InterPro"/>
</dbReference>
<evidence type="ECO:0000256" key="3">
    <source>
        <dbReference type="ARBA" id="ARBA00022989"/>
    </source>
</evidence>
<dbReference type="KEGG" id="ehx:EMIHUDRAFT_120809"/>
<evidence type="ECO:0000256" key="6">
    <source>
        <dbReference type="ARBA" id="ARBA00023180"/>
    </source>
</evidence>
<name>A0A0D3ICC8_EMIH1</name>
<dbReference type="eggNOG" id="KOG1055">
    <property type="taxonomic scope" value="Eukaryota"/>
</dbReference>
<proteinExistence type="predicted"/>
<evidence type="ECO:0000256" key="2">
    <source>
        <dbReference type="ARBA" id="ARBA00022692"/>
    </source>
</evidence>
<dbReference type="InterPro" id="IPR001828">
    <property type="entry name" value="ANF_lig-bd_rcpt"/>
</dbReference>
<dbReference type="GO" id="GO:0016020">
    <property type="term" value="C:membrane"/>
    <property type="evidence" value="ECO:0007669"/>
    <property type="project" value="UniProtKB-SubCell"/>
</dbReference>
<dbReference type="SUPFAM" id="SSF52200">
    <property type="entry name" value="Toll/Interleukin receptor TIR domain"/>
    <property type="match status" value="1"/>
</dbReference>
<evidence type="ECO:0000256" key="8">
    <source>
        <dbReference type="SAM" id="Phobius"/>
    </source>
</evidence>
<dbReference type="InterPro" id="IPR000337">
    <property type="entry name" value="GPCR_3"/>
</dbReference>
<dbReference type="InterPro" id="IPR028082">
    <property type="entry name" value="Peripla_BP_I"/>
</dbReference>
<dbReference type="HOGENOM" id="CLU_001860_0_0_1"/>
<dbReference type="Gene3D" id="3.40.50.10140">
    <property type="entry name" value="Toll/interleukin-1 receptor homology (TIR) domain"/>
    <property type="match status" value="1"/>
</dbReference>
<feature type="transmembrane region" description="Helical" evidence="8">
    <location>
        <begin position="1391"/>
        <end position="1415"/>
    </location>
</feature>
<feature type="compositionally biased region" description="Pro residues" evidence="7">
    <location>
        <begin position="1371"/>
        <end position="1388"/>
    </location>
</feature>
<reference evidence="10" key="2">
    <citation type="submission" date="2024-10" db="UniProtKB">
        <authorList>
            <consortium name="EnsemblProtists"/>
        </authorList>
    </citation>
    <scope>IDENTIFICATION</scope>
</reference>
<keyword evidence="4 8" id="KW-0472">Membrane</keyword>
<dbReference type="Gene3D" id="3.40.50.2300">
    <property type="match status" value="5"/>
</dbReference>
<evidence type="ECO:0000256" key="1">
    <source>
        <dbReference type="ARBA" id="ARBA00004141"/>
    </source>
</evidence>
<dbReference type="PANTHER" id="PTHR30483">
    <property type="entry name" value="LEUCINE-SPECIFIC-BINDING PROTEIN"/>
    <property type="match status" value="1"/>
</dbReference>
<keyword evidence="6" id="KW-0325">Glycoprotein</keyword>
<dbReference type="SUPFAM" id="SSF53822">
    <property type="entry name" value="Periplasmic binding protein-like I"/>
    <property type="match status" value="2"/>
</dbReference>
<dbReference type="RefSeq" id="XP_005761342.1">
    <property type="nucleotide sequence ID" value="XM_005761285.1"/>
</dbReference>
<feature type="region of interest" description="Disordered" evidence="7">
    <location>
        <begin position="1363"/>
        <end position="1388"/>
    </location>
</feature>
<evidence type="ECO:0000256" key="7">
    <source>
        <dbReference type="SAM" id="MobiDB-lite"/>
    </source>
</evidence>
<dbReference type="STRING" id="2903.R1BGN7"/>
<evidence type="ECO:0000313" key="10">
    <source>
        <dbReference type="EnsemblProtists" id="EOD08913"/>
    </source>
</evidence>
<dbReference type="PRINTS" id="PR00248">
    <property type="entry name" value="GPCRMGR"/>
</dbReference>
<evidence type="ECO:0000313" key="11">
    <source>
        <dbReference type="Proteomes" id="UP000013827"/>
    </source>
</evidence>
<feature type="domain" description="Receptor ligand binding region" evidence="9">
    <location>
        <begin position="959"/>
        <end position="1312"/>
    </location>
</feature>
<keyword evidence="3 8" id="KW-1133">Transmembrane helix</keyword>
<dbReference type="Pfam" id="PF01094">
    <property type="entry name" value="ANF_receptor"/>
    <property type="match status" value="2"/>
</dbReference>